<protein>
    <recommendedName>
        <fullName evidence="3">BTB domain-containing protein</fullName>
    </recommendedName>
</protein>
<name>A0ABR3EL93_9AGAR</name>
<organism evidence="1 2">
    <name type="scientific">Marasmius crinis-equi</name>
    <dbReference type="NCBI Taxonomy" id="585013"/>
    <lineage>
        <taxon>Eukaryota</taxon>
        <taxon>Fungi</taxon>
        <taxon>Dikarya</taxon>
        <taxon>Basidiomycota</taxon>
        <taxon>Agaricomycotina</taxon>
        <taxon>Agaricomycetes</taxon>
        <taxon>Agaricomycetidae</taxon>
        <taxon>Agaricales</taxon>
        <taxon>Marasmiineae</taxon>
        <taxon>Marasmiaceae</taxon>
        <taxon>Marasmius</taxon>
    </lineage>
</organism>
<feature type="non-terminal residue" evidence="1">
    <location>
        <position position="1"/>
    </location>
</feature>
<evidence type="ECO:0000313" key="2">
    <source>
        <dbReference type="Proteomes" id="UP001465976"/>
    </source>
</evidence>
<proteinExistence type="predicted"/>
<reference evidence="1 2" key="1">
    <citation type="submission" date="2024-02" db="EMBL/GenBank/DDBJ databases">
        <title>A draft genome for the cacao thread blight pathogen Marasmius crinis-equi.</title>
        <authorList>
            <person name="Cohen S.P."/>
            <person name="Baruah I.K."/>
            <person name="Amoako-Attah I."/>
            <person name="Bukari Y."/>
            <person name="Meinhardt L.W."/>
            <person name="Bailey B.A."/>
        </authorList>
    </citation>
    <scope>NUCLEOTIDE SEQUENCE [LARGE SCALE GENOMIC DNA]</scope>
    <source>
        <strain evidence="1 2">GH-76</strain>
    </source>
</reference>
<sequence>CLEYLDTFAFLPRRHARTMESFSPTLEGVEWEEVIAIPRSPSESCFSSPPGTSYTGSPFRYGTEKDGIQNGEEMTTSTAFYPGAATYYLPSDVAFVSLDMVCFHVHSELLLNISQNCFNSLIPVDHPLNIRPTCSMTVPEQSSILNIILHIAYGISVTPFAPTLEMLSSAMERLRLYGIEPKTAIPSCSAFQSTLMLHAPVHPLELYTLASKYDLFGLARATSPYLLSLPLENITNAVAESIGPLYLLRLFSLQRNLLAALKHVLARKPLLHPSTPSCDALGQESVAKAWTLASAYLIWQARPDMPPDRLESILRSLPLHASCHLCKERLNERIDTVVHDWQALRRTI</sequence>
<accession>A0ABR3EL93</accession>
<keyword evidence="2" id="KW-1185">Reference proteome</keyword>
<dbReference type="Proteomes" id="UP001465976">
    <property type="component" value="Unassembled WGS sequence"/>
</dbReference>
<evidence type="ECO:0000313" key="1">
    <source>
        <dbReference type="EMBL" id="KAL0563600.1"/>
    </source>
</evidence>
<comment type="caution">
    <text evidence="1">The sequence shown here is derived from an EMBL/GenBank/DDBJ whole genome shotgun (WGS) entry which is preliminary data.</text>
</comment>
<gene>
    <name evidence="1" type="ORF">V5O48_018464</name>
</gene>
<evidence type="ECO:0008006" key="3">
    <source>
        <dbReference type="Google" id="ProtNLM"/>
    </source>
</evidence>
<dbReference type="EMBL" id="JBAHYK010003364">
    <property type="protein sequence ID" value="KAL0563600.1"/>
    <property type="molecule type" value="Genomic_DNA"/>
</dbReference>